<dbReference type="Proteomes" id="UP000554342">
    <property type="component" value="Unassembled WGS sequence"/>
</dbReference>
<sequence>MTQVSGRPDLKCLVHVLHDRSQQPIERSKWRLHKRAANEFGVAPDTLAEQFRYWLPDDGPQFELTVVPRTDGTTAVMTDIGWAGPDHSPDRVASYVAEQQAVEQQLATQCGVHFDHATQKRAGDDVKAYFAKRNAS</sequence>
<gene>
    <name evidence="1" type="ORF">FHR23_000806</name>
</gene>
<organism evidence="1 2">
    <name type="scientific">Stakelama sediminis</name>
    <dbReference type="NCBI Taxonomy" id="463200"/>
    <lineage>
        <taxon>Bacteria</taxon>
        <taxon>Pseudomonadati</taxon>
        <taxon>Pseudomonadota</taxon>
        <taxon>Alphaproteobacteria</taxon>
        <taxon>Sphingomonadales</taxon>
        <taxon>Sphingomonadaceae</taxon>
        <taxon>Stakelama</taxon>
    </lineage>
</organism>
<proteinExistence type="predicted"/>
<keyword evidence="2" id="KW-1185">Reference proteome</keyword>
<name>A0A840YWH2_9SPHN</name>
<dbReference type="RefSeq" id="WP_184001607.1">
    <property type="nucleotide sequence ID" value="NZ_BAABIF010000004.1"/>
</dbReference>
<accession>A0A840YWH2</accession>
<dbReference type="EMBL" id="JACIJI010000001">
    <property type="protein sequence ID" value="MBB5717899.1"/>
    <property type="molecule type" value="Genomic_DNA"/>
</dbReference>
<evidence type="ECO:0000313" key="1">
    <source>
        <dbReference type="EMBL" id="MBB5717899.1"/>
    </source>
</evidence>
<reference evidence="1 2" key="1">
    <citation type="submission" date="2020-08" db="EMBL/GenBank/DDBJ databases">
        <title>Genomic Encyclopedia of Type Strains, Phase IV (KMG-IV): sequencing the most valuable type-strain genomes for metagenomic binning, comparative biology and taxonomic classification.</title>
        <authorList>
            <person name="Goeker M."/>
        </authorList>
    </citation>
    <scope>NUCLEOTIDE SEQUENCE [LARGE SCALE GENOMIC DNA]</scope>
    <source>
        <strain evidence="1 2">DSM 27203</strain>
    </source>
</reference>
<dbReference type="AlphaFoldDB" id="A0A840YWH2"/>
<evidence type="ECO:0000313" key="2">
    <source>
        <dbReference type="Proteomes" id="UP000554342"/>
    </source>
</evidence>
<comment type="caution">
    <text evidence="1">The sequence shown here is derived from an EMBL/GenBank/DDBJ whole genome shotgun (WGS) entry which is preliminary data.</text>
</comment>
<protein>
    <submittedName>
        <fullName evidence="1">Uncharacterized protein</fullName>
    </submittedName>
</protein>